<dbReference type="InterPro" id="IPR037682">
    <property type="entry name" value="TonB_C"/>
</dbReference>
<name>D2UE46_XANAP</name>
<dbReference type="PROSITE" id="PS52015">
    <property type="entry name" value="TONB_CTD"/>
    <property type="match status" value="1"/>
</dbReference>
<dbReference type="Pfam" id="PF03544">
    <property type="entry name" value="TonB_C"/>
    <property type="match status" value="1"/>
</dbReference>
<dbReference type="eggNOG" id="COG0810">
    <property type="taxonomic scope" value="Bacteria"/>
</dbReference>
<dbReference type="PANTHER" id="PTHR33446">
    <property type="entry name" value="PROTEIN TONB-RELATED"/>
    <property type="match status" value="1"/>
</dbReference>
<keyword evidence="9 11" id="KW-0472">Membrane</keyword>
<organism evidence="13 14">
    <name type="scientific">Xanthomonas albilineans (strain GPE PC73 / CFBP 7063)</name>
    <dbReference type="NCBI Taxonomy" id="380358"/>
    <lineage>
        <taxon>Bacteria</taxon>
        <taxon>Pseudomonadati</taxon>
        <taxon>Pseudomonadota</taxon>
        <taxon>Gammaproteobacteria</taxon>
        <taxon>Lysobacterales</taxon>
        <taxon>Lysobacteraceae</taxon>
        <taxon>Xanthomonas</taxon>
    </lineage>
</organism>
<dbReference type="GeneID" id="57877012"/>
<evidence type="ECO:0000256" key="10">
    <source>
        <dbReference type="SAM" id="MobiDB-lite"/>
    </source>
</evidence>
<dbReference type="InterPro" id="IPR051045">
    <property type="entry name" value="TonB-dependent_transducer"/>
</dbReference>
<evidence type="ECO:0000256" key="3">
    <source>
        <dbReference type="ARBA" id="ARBA00022448"/>
    </source>
</evidence>
<proteinExistence type="inferred from homology"/>
<comment type="similarity">
    <text evidence="2">Belongs to the TonB family.</text>
</comment>
<dbReference type="GO" id="GO:0055085">
    <property type="term" value="P:transmembrane transport"/>
    <property type="evidence" value="ECO:0007669"/>
    <property type="project" value="InterPro"/>
</dbReference>
<dbReference type="KEGG" id="xal:XALC_1701"/>
<keyword evidence="8 11" id="KW-1133">Transmembrane helix</keyword>
<comment type="subcellular location">
    <subcellularLocation>
        <location evidence="1">Cell inner membrane</location>
        <topology evidence="1">Single-pass membrane protein</topology>
        <orientation evidence="1">Periplasmic side</orientation>
    </subcellularLocation>
</comment>
<feature type="region of interest" description="Disordered" evidence="10">
    <location>
        <begin position="52"/>
        <end position="139"/>
    </location>
</feature>
<evidence type="ECO:0000256" key="5">
    <source>
        <dbReference type="ARBA" id="ARBA00022519"/>
    </source>
</evidence>
<evidence type="ECO:0000256" key="6">
    <source>
        <dbReference type="ARBA" id="ARBA00022692"/>
    </source>
</evidence>
<evidence type="ECO:0000256" key="4">
    <source>
        <dbReference type="ARBA" id="ARBA00022475"/>
    </source>
</evidence>
<keyword evidence="6 11" id="KW-0812">Transmembrane</keyword>
<evidence type="ECO:0000256" key="2">
    <source>
        <dbReference type="ARBA" id="ARBA00006555"/>
    </source>
</evidence>
<evidence type="ECO:0000256" key="1">
    <source>
        <dbReference type="ARBA" id="ARBA00004383"/>
    </source>
</evidence>
<keyword evidence="14" id="KW-1185">Reference proteome</keyword>
<keyword evidence="4" id="KW-1003">Cell membrane</keyword>
<feature type="domain" description="TonB C-terminal" evidence="12">
    <location>
        <begin position="128"/>
        <end position="219"/>
    </location>
</feature>
<evidence type="ECO:0000313" key="14">
    <source>
        <dbReference type="Proteomes" id="UP000001890"/>
    </source>
</evidence>
<dbReference type="RefSeq" id="WP_012916198.1">
    <property type="nucleotide sequence ID" value="NC_013722.1"/>
</dbReference>
<dbReference type="Gene3D" id="3.30.1150.10">
    <property type="match status" value="1"/>
</dbReference>
<evidence type="ECO:0000313" key="13">
    <source>
        <dbReference type="EMBL" id="CBA16197.1"/>
    </source>
</evidence>
<dbReference type="InterPro" id="IPR006260">
    <property type="entry name" value="TonB/TolA_C"/>
</dbReference>
<feature type="region of interest" description="Disordered" evidence="10">
    <location>
        <begin position="193"/>
        <end position="219"/>
    </location>
</feature>
<dbReference type="OrthoDB" id="9792439at2"/>
<keyword evidence="5" id="KW-0997">Cell inner membrane</keyword>
<keyword evidence="3" id="KW-0813">Transport</keyword>
<dbReference type="PATRIC" id="fig|29447.3.peg.1661"/>
<evidence type="ECO:0000256" key="8">
    <source>
        <dbReference type="ARBA" id="ARBA00022989"/>
    </source>
</evidence>
<dbReference type="GO" id="GO:0015031">
    <property type="term" value="P:protein transport"/>
    <property type="evidence" value="ECO:0007669"/>
    <property type="project" value="UniProtKB-KW"/>
</dbReference>
<dbReference type="GO" id="GO:0031992">
    <property type="term" value="F:energy transducer activity"/>
    <property type="evidence" value="ECO:0007669"/>
    <property type="project" value="TreeGrafter"/>
</dbReference>
<keyword evidence="7" id="KW-0653">Protein transport</keyword>
<gene>
    <name evidence="13" type="primary">tonB3</name>
    <name evidence="13" type="ordered locus">XALc_1701</name>
</gene>
<dbReference type="GO" id="GO:0098797">
    <property type="term" value="C:plasma membrane protein complex"/>
    <property type="evidence" value="ECO:0007669"/>
    <property type="project" value="TreeGrafter"/>
</dbReference>
<evidence type="ECO:0000256" key="9">
    <source>
        <dbReference type="ARBA" id="ARBA00023136"/>
    </source>
</evidence>
<feature type="compositionally biased region" description="Low complexity" evidence="10">
    <location>
        <begin position="52"/>
        <end position="61"/>
    </location>
</feature>
<accession>D2UE46</accession>
<evidence type="ECO:0000259" key="12">
    <source>
        <dbReference type="PROSITE" id="PS52015"/>
    </source>
</evidence>
<dbReference type="SUPFAM" id="SSF74653">
    <property type="entry name" value="TolA/TonB C-terminal domain"/>
    <property type="match status" value="1"/>
</dbReference>
<dbReference type="PANTHER" id="PTHR33446:SF2">
    <property type="entry name" value="PROTEIN TONB"/>
    <property type="match status" value="1"/>
</dbReference>
<dbReference type="STRING" id="380358.XALC_1701"/>
<dbReference type="EMBL" id="FP565176">
    <property type="protein sequence ID" value="CBA16197.1"/>
    <property type="molecule type" value="Genomic_DNA"/>
</dbReference>
<evidence type="ECO:0000256" key="11">
    <source>
        <dbReference type="SAM" id="Phobius"/>
    </source>
</evidence>
<dbReference type="NCBIfam" id="TIGR01352">
    <property type="entry name" value="tonB_Cterm"/>
    <property type="match status" value="1"/>
</dbReference>
<dbReference type="AlphaFoldDB" id="D2UE46"/>
<reference evidence="13 14" key="1">
    <citation type="journal article" date="2009" name="BMC Genomics">
        <title>The complete genome sequence of Xanthomonas albilineans provides new insights into the reductive genome evolution of the xylem-limited Xanthomonadaceae.</title>
        <authorList>
            <person name="Pieretti I."/>
            <person name="Royer M."/>
            <person name="Barbe V."/>
            <person name="Carrere S."/>
            <person name="Koebnik R."/>
            <person name="Cociancich S."/>
            <person name="Couloux A."/>
            <person name="Darrasse A."/>
            <person name="Gouzy J."/>
            <person name="Jacques M.A."/>
            <person name="Lauber E."/>
            <person name="Manceau C."/>
            <person name="Mangenot S."/>
            <person name="Poussier S."/>
            <person name="Segurens B."/>
            <person name="Szurek B."/>
            <person name="Verdier V."/>
            <person name="Arlat M."/>
            <person name="Rott P."/>
        </authorList>
    </citation>
    <scope>NUCLEOTIDE SEQUENCE [LARGE SCALE GENOMIC DNA]</scope>
    <source>
        <strain evidence="14">GPE PC73 / CFBP 7063</strain>
    </source>
</reference>
<sequence>MPASSPSSNSDRVLHLPWRLLAITGSAFATGLLLFSVVWLFGRKDEDFHQAQTAQVAQETAPIKPLPEPLPASNGASEMPQAKPSPPQETPKLVETAPTPPPVRTSSAGTTGAEASVHSPVARASATSDRPVPIEGQMPPPRYPAEALRRGEAGTVLVHVDVDNSGMPTGVTLIKRSGSRDLDRAAMESVRRWRFRPAQQNGRPVPASIDIPIDFKPGP</sequence>
<dbReference type="Proteomes" id="UP000001890">
    <property type="component" value="Chromosome"/>
</dbReference>
<feature type="transmembrane region" description="Helical" evidence="11">
    <location>
        <begin position="20"/>
        <end position="41"/>
    </location>
</feature>
<evidence type="ECO:0000256" key="7">
    <source>
        <dbReference type="ARBA" id="ARBA00022927"/>
    </source>
</evidence>
<protein>
    <submittedName>
        <fullName evidence="13">Putative tonb_protein</fullName>
    </submittedName>
</protein>